<keyword evidence="12 15" id="KW-0472">Membrane</keyword>
<keyword evidence="6 15" id="KW-0808">Transferase</keyword>
<evidence type="ECO:0000256" key="2">
    <source>
        <dbReference type="ARBA" id="ARBA00004969"/>
    </source>
</evidence>
<evidence type="ECO:0000256" key="9">
    <source>
        <dbReference type="ARBA" id="ARBA00022824"/>
    </source>
</evidence>
<evidence type="ECO:0000313" key="17">
    <source>
        <dbReference type="EMBL" id="KAH7286201.1"/>
    </source>
</evidence>
<comment type="pathway">
    <text evidence="3">Lipid metabolism.</text>
</comment>
<feature type="binding site" evidence="15">
    <location>
        <begin position="89"/>
        <end position="91"/>
    </location>
    <ligand>
        <name>S-adenosyl-L-methionine</name>
        <dbReference type="ChEBI" id="CHEBI:59789"/>
    </ligand>
</feature>
<dbReference type="GO" id="GO:0006656">
    <property type="term" value="P:phosphatidylcholine biosynthetic process"/>
    <property type="evidence" value="ECO:0007669"/>
    <property type="project" value="UniProtKB-UniRule"/>
</dbReference>
<keyword evidence="7 15" id="KW-0949">S-adenosyl-L-methionine</keyword>
<evidence type="ECO:0000256" key="3">
    <source>
        <dbReference type="ARBA" id="ARBA00005189"/>
    </source>
</evidence>
<evidence type="ECO:0000256" key="14">
    <source>
        <dbReference type="ARBA" id="ARBA00023264"/>
    </source>
</evidence>
<dbReference type="GO" id="GO:0004608">
    <property type="term" value="F:phosphatidylethanolamine N-methyltransferase activity"/>
    <property type="evidence" value="ECO:0007669"/>
    <property type="project" value="UniProtKB-UniRule"/>
</dbReference>
<keyword evidence="10 15" id="KW-1133">Transmembrane helix</keyword>
<reference evidence="17" key="1">
    <citation type="submission" date="2021-08" db="EMBL/GenBank/DDBJ databases">
        <title>WGS assembly of Ceratopteris richardii.</title>
        <authorList>
            <person name="Marchant D.B."/>
            <person name="Chen G."/>
            <person name="Jenkins J."/>
            <person name="Shu S."/>
            <person name="Leebens-Mack J."/>
            <person name="Grimwood J."/>
            <person name="Schmutz J."/>
            <person name="Soltis P."/>
            <person name="Soltis D."/>
            <person name="Chen Z.-H."/>
        </authorList>
    </citation>
    <scope>NUCLEOTIDE SEQUENCE</scope>
    <source>
        <strain evidence="17">Whitten #5841</strain>
        <tissue evidence="17">Leaf</tissue>
    </source>
</reference>
<keyword evidence="18" id="KW-1185">Reference proteome</keyword>
<evidence type="ECO:0000256" key="7">
    <source>
        <dbReference type="ARBA" id="ARBA00022691"/>
    </source>
</evidence>
<comment type="subcellular location">
    <subcellularLocation>
        <location evidence="1 15">Endoplasmic reticulum membrane</location>
        <topology evidence="1 15">Multi-pass membrane protein</topology>
    </subcellularLocation>
</comment>
<comment type="function">
    <text evidence="15">Catalyzes the second two steps of the methylation pathway of phosphatidylcholine biosynthesis, the SAM-dependent methylation of phosphatidylmonomethylethanolamine (PMME) to phosphatidyldimethylethanolamine (PDME) and of PDME to phosphatidylcholine (PC).</text>
</comment>
<dbReference type="OMA" id="LYFWPLI"/>
<evidence type="ECO:0000256" key="11">
    <source>
        <dbReference type="ARBA" id="ARBA00023098"/>
    </source>
</evidence>
<dbReference type="GO" id="GO:0005789">
    <property type="term" value="C:endoplasmic reticulum membrane"/>
    <property type="evidence" value="ECO:0007669"/>
    <property type="project" value="UniProtKB-SubCell"/>
</dbReference>
<keyword evidence="14 15" id="KW-1208">Phospholipid metabolism</keyword>
<proteinExistence type="inferred from homology"/>
<dbReference type="InterPro" id="IPR024960">
    <property type="entry name" value="PEMT/MFAP"/>
</dbReference>
<accession>A0A8T2QS68</accession>
<sequence>MAWSFQSAAMDGQEWWQNTLVCCSIISPFPFYWALWNYPQAWVNMCGPNIDPCQRMAHVAHVLKFIQISALFTVSVFSWPPFYCWILIILGQYLNLRVYQLLGEDGVYYGVRFGKNIPWVHEFPFGYMKDPQYIGSTLSLIGCLFWVPWPYVLLWSACYLLMSFMESKEDISSRAKLLKPS</sequence>
<keyword evidence="13 15" id="KW-0594">Phospholipid biosynthesis</keyword>
<keyword evidence="5 15" id="KW-0489">Methyltransferase</keyword>
<dbReference type="EC" id="2.1.1.71" evidence="15"/>
<keyword evidence="8 15" id="KW-0812">Transmembrane</keyword>
<evidence type="ECO:0000256" key="1">
    <source>
        <dbReference type="ARBA" id="ARBA00004477"/>
    </source>
</evidence>
<dbReference type="PANTHER" id="PTHR15458:SF5">
    <property type="entry name" value="PHOSPHATIDYLETHANOLAMINE N-METHYLTRANSFERASE"/>
    <property type="match status" value="1"/>
</dbReference>
<dbReference type="OrthoDB" id="8300106at2759"/>
<dbReference type="PANTHER" id="PTHR15458">
    <property type="entry name" value="PHOSPHATIDYLETHANOLAMINE N-METHYLTRANSFERASE"/>
    <property type="match status" value="1"/>
</dbReference>
<dbReference type="Proteomes" id="UP000825935">
    <property type="component" value="Chromosome 33"/>
</dbReference>
<evidence type="ECO:0000256" key="10">
    <source>
        <dbReference type="ARBA" id="ARBA00022989"/>
    </source>
</evidence>
<evidence type="ECO:0000256" key="12">
    <source>
        <dbReference type="ARBA" id="ARBA00023136"/>
    </source>
</evidence>
<name>A0A8T2QS68_CERRI</name>
<feature type="binding site" evidence="15">
    <location>
        <begin position="169"/>
        <end position="170"/>
    </location>
    <ligand>
        <name>S-adenosyl-L-methionine</name>
        <dbReference type="ChEBI" id="CHEBI:59789"/>
    </ligand>
</feature>
<dbReference type="GO" id="GO:0000773">
    <property type="term" value="F:phosphatidyl-N-methylethanolamine N-methyltransferase activity"/>
    <property type="evidence" value="ECO:0007669"/>
    <property type="project" value="UniProtKB-UniRule"/>
</dbReference>
<evidence type="ECO:0000256" key="15">
    <source>
        <dbReference type="HAMAP-Rule" id="MF_03216"/>
    </source>
</evidence>
<evidence type="ECO:0000256" key="4">
    <source>
        <dbReference type="ARBA" id="ARBA00022516"/>
    </source>
</evidence>
<evidence type="ECO:0000256" key="8">
    <source>
        <dbReference type="ARBA" id="ARBA00022692"/>
    </source>
</evidence>
<comment type="catalytic activity">
    <reaction evidence="15">
        <text>a 1,2-diacyl-sn-glycero-3-phospho-N-methylethanolamine + S-adenosyl-L-methionine = a 1,2-diacyl-sn-glycero-3-phospho-N,N-dimethylethanolamine + S-adenosyl-L-homocysteine + H(+)</text>
        <dbReference type="Rhea" id="RHEA:32735"/>
        <dbReference type="ChEBI" id="CHEBI:15378"/>
        <dbReference type="ChEBI" id="CHEBI:57856"/>
        <dbReference type="ChEBI" id="CHEBI:59789"/>
        <dbReference type="ChEBI" id="CHEBI:64572"/>
        <dbReference type="ChEBI" id="CHEBI:64573"/>
        <dbReference type="EC" id="2.1.1.71"/>
    </reaction>
</comment>
<keyword evidence="9 15" id="KW-0256">Endoplasmic reticulum</keyword>
<keyword evidence="4 15" id="KW-0444">Lipid biosynthesis</keyword>
<keyword evidence="11 15" id="KW-0443">Lipid metabolism</keyword>
<evidence type="ECO:0000313" key="18">
    <source>
        <dbReference type="Proteomes" id="UP000825935"/>
    </source>
</evidence>
<dbReference type="HAMAP" id="MF_03216">
    <property type="entry name" value="PLMT"/>
    <property type="match status" value="1"/>
</dbReference>
<dbReference type="InterPro" id="IPR007318">
    <property type="entry name" value="Phopholipid_MeTrfase"/>
</dbReference>
<feature type="topological domain" description="Cytoplasmic" evidence="15">
    <location>
        <begin position="168"/>
        <end position="181"/>
    </location>
</feature>
<gene>
    <name evidence="17" type="ORF">KP509_33G063000</name>
</gene>
<dbReference type="Pfam" id="PF04191">
    <property type="entry name" value="PEMT"/>
    <property type="match status" value="1"/>
</dbReference>
<feature type="transmembrane region" description="Helical" evidence="16">
    <location>
        <begin position="65"/>
        <end position="94"/>
    </location>
</feature>
<comment type="similarity">
    <text evidence="15">Belongs to the class VI-like SAM-binding methyltransferase superfamily. PEMT/PEM2 methyltransferase family.</text>
</comment>
<organism evidence="17 18">
    <name type="scientific">Ceratopteris richardii</name>
    <name type="common">Triangle waterfern</name>
    <dbReference type="NCBI Taxonomy" id="49495"/>
    <lineage>
        <taxon>Eukaryota</taxon>
        <taxon>Viridiplantae</taxon>
        <taxon>Streptophyta</taxon>
        <taxon>Embryophyta</taxon>
        <taxon>Tracheophyta</taxon>
        <taxon>Polypodiopsida</taxon>
        <taxon>Polypodiidae</taxon>
        <taxon>Polypodiales</taxon>
        <taxon>Pteridineae</taxon>
        <taxon>Pteridaceae</taxon>
        <taxon>Parkerioideae</taxon>
        <taxon>Ceratopteris</taxon>
    </lineage>
</organism>
<evidence type="ECO:0000256" key="6">
    <source>
        <dbReference type="ARBA" id="ARBA00022679"/>
    </source>
</evidence>
<comment type="pathway">
    <text evidence="2 15">Phospholipid metabolism; phosphatidylcholine biosynthesis.</text>
</comment>
<dbReference type="AlphaFoldDB" id="A0A8T2QS68"/>
<comment type="caution">
    <text evidence="17">The sequence shown here is derived from an EMBL/GenBank/DDBJ whole genome shotgun (WGS) entry which is preliminary data.</text>
</comment>
<feature type="topological domain" description="Lumenal" evidence="15">
    <location>
        <begin position="1"/>
        <end position="14"/>
    </location>
</feature>
<comment type="caution">
    <text evidence="15">Lacks conserved residue(s) required for the propagation of feature annotation.</text>
</comment>
<feature type="transmembrane region" description="Helical" evidence="16">
    <location>
        <begin position="15"/>
        <end position="35"/>
    </location>
</feature>
<dbReference type="EMBL" id="CM035438">
    <property type="protein sequence ID" value="KAH7286201.1"/>
    <property type="molecule type" value="Genomic_DNA"/>
</dbReference>
<comment type="catalytic activity">
    <reaction evidence="15">
        <text>a 1,2-diacyl-sn-glycero-3-phospho-N,N-dimethylethanolamine + S-adenosyl-L-methionine = a 1,2-diacyl-sn-glycero-3-phosphocholine + S-adenosyl-L-homocysteine + H(+)</text>
        <dbReference type="Rhea" id="RHEA:32739"/>
        <dbReference type="ChEBI" id="CHEBI:15378"/>
        <dbReference type="ChEBI" id="CHEBI:57643"/>
        <dbReference type="ChEBI" id="CHEBI:57856"/>
        <dbReference type="ChEBI" id="CHEBI:59789"/>
        <dbReference type="ChEBI" id="CHEBI:64572"/>
    </reaction>
</comment>
<protein>
    <recommendedName>
        <fullName evidence="15">Phosphatidyl-N-methylethanolamine N-methyltransferase</fullName>
        <ecNumber evidence="15">2.1.1.71</ecNumber>
    </recommendedName>
    <alternativeName>
        <fullName evidence="15">Phospholipid methyltransferase</fullName>
        <shortName evidence="15">PLMT</shortName>
    </alternativeName>
</protein>
<evidence type="ECO:0000256" key="13">
    <source>
        <dbReference type="ARBA" id="ARBA00023209"/>
    </source>
</evidence>
<evidence type="ECO:0000256" key="16">
    <source>
        <dbReference type="SAM" id="Phobius"/>
    </source>
</evidence>
<dbReference type="GO" id="GO:0032259">
    <property type="term" value="P:methylation"/>
    <property type="evidence" value="ECO:0007669"/>
    <property type="project" value="UniProtKB-KW"/>
</dbReference>
<feature type="transmembrane region" description="Helical" evidence="16">
    <location>
        <begin position="133"/>
        <end position="162"/>
    </location>
</feature>
<evidence type="ECO:0000256" key="5">
    <source>
        <dbReference type="ARBA" id="ARBA00022603"/>
    </source>
</evidence>